<dbReference type="AlphaFoldDB" id="A0AAR5PSE8"/>
<protein>
    <submittedName>
        <fullName evidence="2">Uncharacterized protein</fullName>
    </submittedName>
</protein>
<name>A0AAR5PSE8_DENPD</name>
<evidence type="ECO:0000313" key="3">
    <source>
        <dbReference type="Proteomes" id="UP000019118"/>
    </source>
</evidence>
<feature type="compositionally biased region" description="Polar residues" evidence="1">
    <location>
        <begin position="125"/>
        <end position="144"/>
    </location>
</feature>
<proteinExistence type="predicted"/>
<sequence>MFTRKNVHLFPCIRQTPTLHSSMPLGPKKRDLLAQTQTTISPIKPEDTELRKSIVQSFGEIKQWSSAAPKFLAVPDNPPKPSKSNGKLHKEIISFNLDDFEDFLSQLNMSSDQADQSSKSHEPPRQSTAFPKQPPKSASSTNDETFSETDKYLFVNKNRKRKMYSGRSRDDANQQLVDVLLVSFDESKLKSENFSGRFLAEESKSKQLVVNLTRQSLDKLKTQFNQSLPLLTPIVGRNAKACRKFSSNCDKTIPLMKSKSCDSLLLTVKKIDDKRKISTGLSAIEAPKRFDHQLREASFHNPHANDVVFSSKTAQDSHNSSVQLIENSLSEKPYVSQILLASATDDDLNRLSTPPAKSPTAPRSFDLNNLKSNLLYVLIPRISPQPTTPPPAPQYSAQDLSDVILKTPKLPSTGCSSRTEANSPENLGHNYSIVAEKTESDDFDASGISRFSQKPIIQRGKAWRRSFMTYKQAVAKENLLTGSILPNICEESRRFSCRVILTDDFGRRKRISSLQTFALLGN</sequence>
<accession>A0AAR5PSE8</accession>
<feature type="region of interest" description="Disordered" evidence="1">
    <location>
        <begin position="110"/>
        <end position="145"/>
    </location>
</feature>
<organism evidence="2 3">
    <name type="scientific">Dendroctonus ponderosae</name>
    <name type="common">Mountain pine beetle</name>
    <dbReference type="NCBI Taxonomy" id="77166"/>
    <lineage>
        <taxon>Eukaryota</taxon>
        <taxon>Metazoa</taxon>
        <taxon>Ecdysozoa</taxon>
        <taxon>Arthropoda</taxon>
        <taxon>Hexapoda</taxon>
        <taxon>Insecta</taxon>
        <taxon>Pterygota</taxon>
        <taxon>Neoptera</taxon>
        <taxon>Endopterygota</taxon>
        <taxon>Coleoptera</taxon>
        <taxon>Polyphaga</taxon>
        <taxon>Cucujiformia</taxon>
        <taxon>Curculionidae</taxon>
        <taxon>Scolytinae</taxon>
        <taxon>Dendroctonus</taxon>
    </lineage>
</organism>
<keyword evidence="3" id="KW-1185">Reference proteome</keyword>
<evidence type="ECO:0000313" key="2">
    <source>
        <dbReference type="EnsemblMetazoa" id="XP_019763933.1"/>
    </source>
</evidence>
<reference evidence="2" key="2">
    <citation type="submission" date="2024-08" db="UniProtKB">
        <authorList>
            <consortium name="EnsemblMetazoa"/>
        </authorList>
    </citation>
    <scope>IDENTIFICATION</scope>
</reference>
<evidence type="ECO:0000256" key="1">
    <source>
        <dbReference type="SAM" id="MobiDB-lite"/>
    </source>
</evidence>
<reference evidence="3" key="1">
    <citation type="journal article" date="2013" name="Genome Biol.">
        <title>Draft genome of the mountain pine beetle, Dendroctonus ponderosae Hopkins, a major forest pest.</title>
        <authorList>
            <person name="Keeling C.I."/>
            <person name="Yuen M.M."/>
            <person name="Liao N.Y."/>
            <person name="Docking T.R."/>
            <person name="Chan S.K."/>
            <person name="Taylor G.A."/>
            <person name="Palmquist D.L."/>
            <person name="Jackman S.D."/>
            <person name="Nguyen A."/>
            <person name="Li M."/>
            <person name="Henderson H."/>
            <person name="Janes J.K."/>
            <person name="Zhao Y."/>
            <person name="Pandoh P."/>
            <person name="Moore R."/>
            <person name="Sperling F.A."/>
            <person name="Huber D.P."/>
            <person name="Birol I."/>
            <person name="Jones S.J."/>
            <person name="Bohlmann J."/>
        </authorList>
    </citation>
    <scope>NUCLEOTIDE SEQUENCE</scope>
</reference>
<dbReference type="EnsemblMetazoa" id="XM_019908374.1">
    <property type="protein sequence ID" value="XP_019763933.1"/>
    <property type="gene ID" value="LOC109540154"/>
</dbReference>
<dbReference type="Proteomes" id="UP000019118">
    <property type="component" value="Unassembled WGS sequence"/>
</dbReference>